<evidence type="ECO:0000313" key="2">
    <source>
        <dbReference type="EMBL" id="KAF6746382.1"/>
    </source>
</evidence>
<reference evidence="2 3" key="1">
    <citation type="submission" date="2020-07" db="EMBL/GenBank/DDBJ databases">
        <title>Comparative genomics of pyrophilous fungi reveals a link between fire events and developmental genes.</title>
        <authorList>
            <consortium name="DOE Joint Genome Institute"/>
            <person name="Steindorff A.S."/>
            <person name="Carver A."/>
            <person name="Calhoun S."/>
            <person name="Stillman K."/>
            <person name="Liu H."/>
            <person name="Lipzen A."/>
            <person name="Pangilinan J."/>
            <person name="Labutti K."/>
            <person name="Bruns T.D."/>
            <person name="Grigoriev I.V."/>
        </authorList>
    </citation>
    <scope>NUCLEOTIDE SEQUENCE [LARGE SCALE GENOMIC DNA]</scope>
    <source>
        <strain evidence="2 3">CBS 144469</strain>
    </source>
</reference>
<sequence>MGVIDPELTRIPARKLTASALRQLAPSTDKSDSPPDLILHHGKDPISEYNNPDLIPGMYPTLFPFGIGGFEIKSRATAVGFEKQANYYLNLADKSFRYHYFFMFVILNMIQRRRAHLHTSFTVNSARFQSVAPALTSLTPETLSDVAEIIENEKSTKSLTPDQKKALDLLRYVNTIATKIPGSYAAKISARAEIRSYFSYFGLPHLFFTFNPAAVHSPIFQVMYGDNTVDLESRYPKVPQASERVRRLAHDPVAAADFYDFAVKALFEHLLGWDFLKQESTERGGIFGRIRAFYAATE</sequence>
<feature type="domain" description="Helitron helicase-like" evidence="1">
    <location>
        <begin position="94"/>
        <end position="298"/>
    </location>
</feature>
<dbReference type="EMBL" id="JACGCI010000093">
    <property type="protein sequence ID" value="KAF6746382.1"/>
    <property type="molecule type" value="Genomic_DNA"/>
</dbReference>
<accession>A0A8H6HHP8</accession>
<keyword evidence="3" id="KW-1185">Reference proteome</keyword>
<dbReference type="OrthoDB" id="432234at2759"/>
<organism evidence="2 3">
    <name type="scientific">Ephemerocybe angulata</name>
    <dbReference type="NCBI Taxonomy" id="980116"/>
    <lineage>
        <taxon>Eukaryota</taxon>
        <taxon>Fungi</taxon>
        <taxon>Dikarya</taxon>
        <taxon>Basidiomycota</taxon>
        <taxon>Agaricomycotina</taxon>
        <taxon>Agaricomycetes</taxon>
        <taxon>Agaricomycetidae</taxon>
        <taxon>Agaricales</taxon>
        <taxon>Agaricineae</taxon>
        <taxon>Psathyrellaceae</taxon>
        <taxon>Ephemerocybe</taxon>
    </lineage>
</organism>
<evidence type="ECO:0000259" key="1">
    <source>
        <dbReference type="Pfam" id="PF14214"/>
    </source>
</evidence>
<dbReference type="Proteomes" id="UP000521943">
    <property type="component" value="Unassembled WGS sequence"/>
</dbReference>
<dbReference type="Pfam" id="PF14214">
    <property type="entry name" value="Helitron_like_N"/>
    <property type="match status" value="1"/>
</dbReference>
<dbReference type="InterPro" id="IPR025476">
    <property type="entry name" value="Helitron_helicase-like"/>
</dbReference>
<gene>
    <name evidence="2" type="ORF">DFP72DRAFT_823179</name>
</gene>
<proteinExistence type="predicted"/>
<evidence type="ECO:0000313" key="3">
    <source>
        <dbReference type="Proteomes" id="UP000521943"/>
    </source>
</evidence>
<dbReference type="AlphaFoldDB" id="A0A8H6HHP8"/>
<feature type="non-terminal residue" evidence="2">
    <location>
        <position position="298"/>
    </location>
</feature>
<comment type="caution">
    <text evidence="2">The sequence shown here is derived from an EMBL/GenBank/DDBJ whole genome shotgun (WGS) entry which is preliminary data.</text>
</comment>
<protein>
    <recommendedName>
        <fullName evidence="1">Helitron helicase-like domain-containing protein</fullName>
    </recommendedName>
</protein>
<name>A0A8H6HHP8_9AGAR</name>